<proteinExistence type="predicted"/>
<protein>
    <submittedName>
        <fullName evidence="1">Uncharacterized protein</fullName>
    </submittedName>
</protein>
<accession>A0A0E9TFK3</accession>
<dbReference type="AlphaFoldDB" id="A0A0E9TFK3"/>
<dbReference type="EMBL" id="GBXM01044172">
    <property type="protein sequence ID" value="JAH64405.1"/>
    <property type="molecule type" value="Transcribed_RNA"/>
</dbReference>
<reference evidence="1" key="1">
    <citation type="submission" date="2014-11" db="EMBL/GenBank/DDBJ databases">
        <authorList>
            <person name="Amaro Gonzalez C."/>
        </authorList>
    </citation>
    <scope>NUCLEOTIDE SEQUENCE</scope>
</reference>
<sequence length="25" mass="2944">MTQLHLKSDFIFLDVCSVCTMNRKN</sequence>
<evidence type="ECO:0000313" key="1">
    <source>
        <dbReference type="EMBL" id="JAH52371.1"/>
    </source>
</evidence>
<organism evidence="1">
    <name type="scientific">Anguilla anguilla</name>
    <name type="common">European freshwater eel</name>
    <name type="synonym">Muraena anguilla</name>
    <dbReference type="NCBI Taxonomy" id="7936"/>
    <lineage>
        <taxon>Eukaryota</taxon>
        <taxon>Metazoa</taxon>
        <taxon>Chordata</taxon>
        <taxon>Craniata</taxon>
        <taxon>Vertebrata</taxon>
        <taxon>Euteleostomi</taxon>
        <taxon>Actinopterygii</taxon>
        <taxon>Neopterygii</taxon>
        <taxon>Teleostei</taxon>
        <taxon>Anguilliformes</taxon>
        <taxon>Anguillidae</taxon>
        <taxon>Anguilla</taxon>
    </lineage>
</organism>
<name>A0A0E9TFK3_ANGAN</name>
<reference evidence="1" key="2">
    <citation type="journal article" date="2015" name="Fish Shellfish Immunol.">
        <title>Early steps in the European eel (Anguilla anguilla)-Vibrio vulnificus interaction in the gills: Role of the RtxA13 toxin.</title>
        <authorList>
            <person name="Callol A."/>
            <person name="Pajuelo D."/>
            <person name="Ebbesson L."/>
            <person name="Teles M."/>
            <person name="MacKenzie S."/>
            <person name="Amaro C."/>
        </authorList>
    </citation>
    <scope>NUCLEOTIDE SEQUENCE</scope>
</reference>
<dbReference type="EMBL" id="GBXM01056206">
    <property type="protein sequence ID" value="JAH52371.1"/>
    <property type="molecule type" value="Transcribed_RNA"/>
</dbReference>